<gene>
    <name evidence="4" type="ORF">GCM10010280_59310</name>
</gene>
<evidence type="ECO:0000256" key="2">
    <source>
        <dbReference type="SAM" id="MobiDB-lite"/>
    </source>
</evidence>
<evidence type="ECO:0000256" key="1">
    <source>
        <dbReference type="ARBA" id="ARBA00007169"/>
    </source>
</evidence>
<dbReference type="AlphaFoldDB" id="A0A918F4G0"/>
<dbReference type="Gene3D" id="3.40.50.1820">
    <property type="entry name" value="alpha/beta hydrolase"/>
    <property type="match status" value="1"/>
</dbReference>
<dbReference type="PANTHER" id="PTHR11487:SF0">
    <property type="entry name" value="S-ACYL FATTY ACID SYNTHASE THIOESTERASE, MEDIUM CHAIN"/>
    <property type="match status" value="1"/>
</dbReference>
<organism evidence="4 5">
    <name type="scientific">Streptomyces pilosus</name>
    <dbReference type="NCBI Taxonomy" id="28893"/>
    <lineage>
        <taxon>Bacteria</taxon>
        <taxon>Bacillati</taxon>
        <taxon>Actinomycetota</taxon>
        <taxon>Actinomycetes</taxon>
        <taxon>Kitasatosporales</taxon>
        <taxon>Streptomycetaceae</taxon>
        <taxon>Streptomyces</taxon>
    </lineage>
</organism>
<evidence type="ECO:0000313" key="5">
    <source>
        <dbReference type="Proteomes" id="UP000656732"/>
    </source>
</evidence>
<accession>A0A918F4G0</accession>
<dbReference type="InterPro" id="IPR012223">
    <property type="entry name" value="TEII"/>
</dbReference>
<dbReference type="SUPFAM" id="SSF53474">
    <property type="entry name" value="alpha/beta-Hydrolases"/>
    <property type="match status" value="1"/>
</dbReference>
<sequence>MSVAGRWLLPAPAYDEGIDARLLCIPYSGTGASSFAAWPARMGSVEVLRVQAPGRENRLAEPHYGTYERFADGLIEDLRLWMDRPFALLGHCSGALAAYETAVELRRRGLPAPVLLVVSSQVAPQDGPYGRHLAMDDEELRADVVESTMRRGVRPNPGMVDLSVEILRADVEANRHYRRPSPERLTGTRVISLGWEGDSEIEPFRTAGWEACADDVRQVVLSGDHRTVFEAPDALMTLLRAELGGVRGHADPDGRLSGPLVDEVSDGPATG</sequence>
<comment type="similarity">
    <text evidence="1">Belongs to the thioesterase family.</text>
</comment>
<dbReference type="PANTHER" id="PTHR11487">
    <property type="entry name" value="THIOESTERASE"/>
    <property type="match status" value="1"/>
</dbReference>
<reference evidence="4" key="2">
    <citation type="submission" date="2020-09" db="EMBL/GenBank/DDBJ databases">
        <authorList>
            <person name="Sun Q."/>
            <person name="Ohkuma M."/>
        </authorList>
    </citation>
    <scope>NUCLEOTIDE SEQUENCE</scope>
    <source>
        <strain evidence="4">JCM 4403</strain>
    </source>
</reference>
<dbReference type="GO" id="GO:0008610">
    <property type="term" value="P:lipid biosynthetic process"/>
    <property type="evidence" value="ECO:0007669"/>
    <property type="project" value="TreeGrafter"/>
</dbReference>
<comment type="caution">
    <text evidence="4">The sequence shown here is derived from an EMBL/GenBank/DDBJ whole genome shotgun (WGS) entry which is preliminary data.</text>
</comment>
<name>A0A918F4G0_9ACTN</name>
<dbReference type="InterPro" id="IPR029058">
    <property type="entry name" value="AB_hydrolase_fold"/>
</dbReference>
<evidence type="ECO:0000259" key="3">
    <source>
        <dbReference type="Pfam" id="PF00975"/>
    </source>
</evidence>
<dbReference type="InterPro" id="IPR001031">
    <property type="entry name" value="Thioesterase"/>
</dbReference>
<reference evidence="4" key="1">
    <citation type="journal article" date="2014" name="Int. J. Syst. Evol. Microbiol.">
        <title>Complete genome sequence of Corynebacterium casei LMG S-19264T (=DSM 44701T), isolated from a smear-ripened cheese.</title>
        <authorList>
            <consortium name="US DOE Joint Genome Institute (JGI-PGF)"/>
            <person name="Walter F."/>
            <person name="Albersmeier A."/>
            <person name="Kalinowski J."/>
            <person name="Ruckert C."/>
        </authorList>
    </citation>
    <scope>NUCLEOTIDE SEQUENCE</scope>
    <source>
        <strain evidence="4">JCM 4403</strain>
    </source>
</reference>
<protein>
    <submittedName>
        <fullName evidence="4">Thioesterase</fullName>
    </submittedName>
</protein>
<evidence type="ECO:0000313" key="4">
    <source>
        <dbReference type="EMBL" id="GGR03423.1"/>
    </source>
</evidence>
<proteinExistence type="inferred from homology"/>
<feature type="domain" description="Thioesterase" evidence="3">
    <location>
        <begin position="21"/>
        <end position="239"/>
    </location>
</feature>
<dbReference type="Pfam" id="PF00975">
    <property type="entry name" value="Thioesterase"/>
    <property type="match status" value="1"/>
</dbReference>
<dbReference type="EMBL" id="BMTU01000016">
    <property type="protein sequence ID" value="GGR03423.1"/>
    <property type="molecule type" value="Genomic_DNA"/>
</dbReference>
<dbReference type="Proteomes" id="UP000656732">
    <property type="component" value="Unassembled WGS sequence"/>
</dbReference>
<feature type="region of interest" description="Disordered" evidence="2">
    <location>
        <begin position="249"/>
        <end position="271"/>
    </location>
</feature>
<keyword evidence="5" id="KW-1185">Reference proteome</keyword>